<evidence type="ECO:0000256" key="2">
    <source>
        <dbReference type="ARBA" id="ARBA00022723"/>
    </source>
</evidence>
<feature type="region of interest" description="Disordered" evidence="11">
    <location>
        <begin position="449"/>
        <end position="479"/>
    </location>
</feature>
<dbReference type="PRINTS" id="PR00083">
    <property type="entry name" value="HOLDHDRGNASE"/>
</dbReference>
<evidence type="ECO:0000256" key="4">
    <source>
        <dbReference type="ARBA" id="ARBA00023002"/>
    </source>
</evidence>
<evidence type="ECO:0000256" key="10">
    <source>
        <dbReference type="RuleBase" id="RU004175"/>
    </source>
</evidence>
<keyword evidence="5" id="KW-0028">Amino-acid biosynthesis</keyword>
<evidence type="ECO:0000256" key="8">
    <source>
        <dbReference type="PIRSR" id="PIRSR000099-3"/>
    </source>
</evidence>
<comment type="function">
    <text evidence="5">Catalyzes the sequential NAD-dependent oxidations of L-histidinol to L-histidinaldehyde and then to L-histidine.</text>
</comment>
<evidence type="ECO:0000256" key="3">
    <source>
        <dbReference type="ARBA" id="ARBA00022833"/>
    </source>
</evidence>
<keyword evidence="2 5" id="KW-0479">Metal-binding</keyword>
<reference evidence="12 13" key="1">
    <citation type="submission" date="2020-07" db="EMBL/GenBank/DDBJ databases">
        <title>Thermogemmata thermophila gen. nov., sp. nov., a novel moderate thermophilic planctomycete from a Kamchatka hot spring.</title>
        <authorList>
            <person name="Elcheninov A.G."/>
            <person name="Podosokorskaya O.A."/>
            <person name="Kovaleva O.L."/>
            <person name="Novikov A."/>
            <person name="Bonch-Osmolovskaya E.A."/>
            <person name="Toshchakov S.V."/>
            <person name="Kublanov I.V."/>
        </authorList>
    </citation>
    <scope>NUCLEOTIDE SEQUENCE [LARGE SCALE GENOMIC DNA]</scope>
    <source>
        <strain evidence="12 13">2918</strain>
    </source>
</reference>
<feature type="compositionally biased region" description="Polar residues" evidence="11">
    <location>
        <begin position="466"/>
        <end position="479"/>
    </location>
</feature>
<keyword evidence="5" id="KW-0368">Histidine biosynthesis</keyword>
<dbReference type="NCBIfam" id="TIGR00069">
    <property type="entry name" value="hisD"/>
    <property type="match status" value="1"/>
</dbReference>
<feature type="binding site" evidence="5 9">
    <location>
        <position position="282"/>
    </location>
    <ligand>
        <name>Zn(2+)</name>
        <dbReference type="ChEBI" id="CHEBI:29105"/>
    </ligand>
</feature>
<feature type="binding site" evidence="5 8">
    <location>
        <position position="282"/>
    </location>
    <ligand>
        <name>substrate</name>
    </ligand>
</feature>
<feature type="binding site" evidence="5 8">
    <location>
        <position position="383"/>
    </location>
    <ligand>
        <name>substrate</name>
    </ligand>
</feature>
<comment type="caution">
    <text evidence="12">The sequence shown here is derived from an EMBL/GenBank/DDBJ whole genome shotgun (WGS) entry which is preliminary data.</text>
</comment>
<feature type="binding site" evidence="5 8">
    <location>
        <position position="437"/>
    </location>
    <ligand>
        <name>substrate</name>
    </ligand>
</feature>
<feature type="binding site" evidence="5 8">
    <location>
        <position position="442"/>
    </location>
    <ligand>
        <name>substrate</name>
    </ligand>
</feature>
<gene>
    <name evidence="5 12" type="primary">hisD</name>
    <name evidence="12" type="ORF">H0921_10100</name>
</gene>
<feature type="active site" description="Proton acceptor" evidence="5 7">
    <location>
        <position position="349"/>
    </location>
</feature>
<feature type="binding site" evidence="5 9">
    <location>
        <position position="285"/>
    </location>
    <ligand>
        <name>Zn(2+)</name>
        <dbReference type="ChEBI" id="CHEBI:29105"/>
    </ligand>
</feature>
<dbReference type="InterPro" id="IPR016161">
    <property type="entry name" value="Ald_DH/histidinol_DH"/>
</dbReference>
<dbReference type="InterPro" id="IPR001692">
    <property type="entry name" value="Histidinol_DH_CS"/>
</dbReference>
<dbReference type="PANTHER" id="PTHR21256">
    <property type="entry name" value="HISTIDINOL DEHYDROGENASE HDH"/>
    <property type="match status" value="1"/>
</dbReference>
<dbReference type="GO" id="GO:0008270">
    <property type="term" value="F:zinc ion binding"/>
    <property type="evidence" value="ECO:0007669"/>
    <property type="project" value="UniProtKB-UniRule"/>
</dbReference>
<comment type="catalytic activity">
    <reaction evidence="5">
        <text>L-histidinol + 2 NAD(+) + H2O = L-histidine + 2 NADH + 3 H(+)</text>
        <dbReference type="Rhea" id="RHEA:20641"/>
        <dbReference type="ChEBI" id="CHEBI:15377"/>
        <dbReference type="ChEBI" id="CHEBI:15378"/>
        <dbReference type="ChEBI" id="CHEBI:57540"/>
        <dbReference type="ChEBI" id="CHEBI:57595"/>
        <dbReference type="ChEBI" id="CHEBI:57699"/>
        <dbReference type="ChEBI" id="CHEBI:57945"/>
        <dbReference type="EC" id="1.1.1.23"/>
    </reaction>
</comment>
<feature type="active site" description="Proton acceptor" evidence="5 7">
    <location>
        <position position="350"/>
    </location>
</feature>
<dbReference type="Gene3D" id="1.20.5.1300">
    <property type="match status" value="1"/>
</dbReference>
<dbReference type="AlphaFoldDB" id="A0A7V8VEJ9"/>
<dbReference type="EMBL" id="JACEFB010000006">
    <property type="protein sequence ID" value="MBA2226511.1"/>
    <property type="molecule type" value="Genomic_DNA"/>
</dbReference>
<feature type="binding site" evidence="5 8">
    <location>
        <position position="285"/>
    </location>
    <ligand>
        <name>substrate</name>
    </ligand>
</feature>
<dbReference type="PROSITE" id="PS00611">
    <property type="entry name" value="HISOL_DEHYDROGENASE"/>
    <property type="match status" value="1"/>
</dbReference>
<dbReference type="PIRSF" id="PIRSF000099">
    <property type="entry name" value="Histidinol_dh"/>
    <property type="match status" value="1"/>
</dbReference>
<organism evidence="12 13">
    <name type="scientific">Thermogemmata fonticola</name>
    <dbReference type="NCBI Taxonomy" id="2755323"/>
    <lineage>
        <taxon>Bacteria</taxon>
        <taxon>Pseudomonadati</taxon>
        <taxon>Planctomycetota</taxon>
        <taxon>Planctomycetia</taxon>
        <taxon>Gemmatales</taxon>
        <taxon>Gemmataceae</taxon>
        <taxon>Thermogemmata</taxon>
    </lineage>
</organism>
<evidence type="ECO:0000256" key="5">
    <source>
        <dbReference type="HAMAP-Rule" id="MF_01024"/>
    </source>
</evidence>
<feature type="binding site" evidence="5 9">
    <location>
        <position position="383"/>
    </location>
    <ligand>
        <name>Zn(2+)</name>
        <dbReference type="ChEBI" id="CHEBI:29105"/>
    </ligand>
</feature>
<keyword evidence="4 5" id="KW-0560">Oxidoreductase</keyword>
<evidence type="ECO:0000256" key="7">
    <source>
        <dbReference type="PIRSR" id="PIRSR000099-1"/>
    </source>
</evidence>
<accession>A0A7V8VEJ9</accession>
<evidence type="ECO:0000256" key="6">
    <source>
        <dbReference type="PIRNR" id="PIRNR000099"/>
    </source>
</evidence>
<dbReference type="InterPro" id="IPR012131">
    <property type="entry name" value="Hstdl_DH"/>
</dbReference>
<dbReference type="CDD" id="cd06572">
    <property type="entry name" value="Histidinol_dh"/>
    <property type="match status" value="1"/>
</dbReference>
<keyword evidence="3 5" id="KW-0862">Zinc</keyword>
<dbReference type="GO" id="GO:0004399">
    <property type="term" value="F:histidinol dehydrogenase activity"/>
    <property type="evidence" value="ECO:0007669"/>
    <property type="project" value="UniProtKB-UniRule"/>
</dbReference>
<dbReference type="GO" id="GO:0000105">
    <property type="term" value="P:L-histidine biosynthetic process"/>
    <property type="evidence" value="ECO:0007669"/>
    <property type="project" value="UniProtKB-UniRule"/>
</dbReference>
<sequence>MPIVKLRRIDLSTPSATQQLYKLRDQLRWDAEVVTPAGKKLTQAVFGEALTPARAVERICQAVRDKGLAAVLHFTEQLDKIKLKPEQIRVPAEEMAAAHAQAESEFLEVIRQIQYNVVQFQSGLLHRDAEMRVSGKHELHVRYRPMQRVGIYCPGGAAAYPSTLLMTVCPAQAAGVEEIAVCLPPTPSGAYNPRMLAVCHELGIREVYRLGGAQAIAAMAYGIEGLKPVDMIIGPGSQYVALAKKYVFGHVAIDCLAGPSEIVVVADDSAHPDYLALDMIAQAEHAPGVAILVTWYAPLLDEVAAALDKQLSRLERGDLARESLERYGALVLAPDKKEALRCVNTLAPEHLHIQTRDPEAFADDVQHAGAIFLGPFTPVALGDYAAGPSHVLPTGGTARFASGLNANDFRKRTSILRFTRNGLKEIAEDVIYMAKVEGLTAHAASVEIRANDRGPEARPKPKAVKSQVSPTNTKKSSIS</sequence>
<feature type="compositionally biased region" description="Basic and acidic residues" evidence="11">
    <location>
        <begin position="449"/>
        <end position="459"/>
    </location>
</feature>
<feature type="binding site" evidence="5 8">
    <location>
        <position position="350"/>
    </location>
    <ligand>
        <name>substrate</name>
    </ligand>
</feature>
<evidence type="ECO:0000313" key="13">
    <source>
        <dbReference type="Proteomes" id="UP000542342"/>
    </source>
</evidence>
<dbReference type="PANTHER" id="PTHR21256:SF2">
    <property type="entry name" value="HISTIDINE BIOSYNTHESIS TRIFUNCTIONAL PROTEIN"/>
    <property type="match status" value="1"/>
</dbReference>
<dbReference type="Gene3D" id="3.40.50.1980">
    <property type="entry name" value="Nitrogenase molybdenum iron protein domain"/>
    <property type="match status" value="2"/>
</dbReference>
<feature type="binding site" evidence="5 9">
    <location>
        <position position="442"/>
    </location>
    <ligand>
        <name>Zn(2+)</name>
        <dbReference type="ChEBI" id="CHEBI:29105"/>
    </ligand>
</feature>
<dbReference type="Proteomes" id="UP000542342">
    <property type="component" value="Unassembled WGS sequence"/>
</dbReference>
<name>A0A7V8VEJ9_9BACT</name>
<dbReference type="UniPathway" id="UPA00031">
    <property type="reaction ID" value="UER00014"/>
</dbReference>
<comment type="pathway">
    <text evidence="5">Amino-acid biosynthesis; L-histidine biosynthesis; L-histidine from 5-phospho-alpha-D-ribose 1-diphosphate: step 9/9.</text>
</comment>
<dbReference type="FunFam" id="3.40.50.1980:FF:000026">
    <property type="entry name" value="Histidinol dehydrogenase"/>
    <property type="match status" value="1"/>
</dbReference>
<dbReference type="FunFam" id="3.40.50.1980:FF:000001">
    <property type="entry name" value="Histidinol dehydrogenase"/>
    <property type="match status" value="1"/>
</dbReference>
<evidence type="ECO:0000256" key="1">
    <source>
        <dbReference type="ARBA" id="ARBA00010178"/>
    </source>
</evidence>
<evidence type="ECO:0000313" key="12">
    <source>
        <dbReference type="EMBL" id="MBA2226511.1"/>
    </source>
</evidence>
<keyword evidence="5" id="KW-0520">NAD</keyword>
<dbReference type="RefSeq" id="WP_194537947.1">
    <property type="nucleotide sequence ID" value="NZ_JACEFB010000006.1"/>
</dbReference>
<evidence type="ECO:0000256" key="11">
    <source>
        <dbReference type="SAM" id="MobiDB-lite"/>
    </source>
</evidence>
<dbReference type="HAMAP" id="MF_01024">
    <property type="entry name" value="HisD"/>
    <property type="match status" value="1"/>
</dbReference>
<comment type="cofactor">
    <cofactor evidence="5 9">
        <name>Zn(2+)</name>
        <dbReference type="ChEBI" id="CHEBI:29105"/>
    </cofactor>
    <text evidence="5 9">Binds 1 zinc ion per subunit.</text>
</comment>
<dbReference type="EC" id="1.1.1.23" evidence="5"/>
<keyword evidence="13" id="KW-1185">Reference proteome</keyword>
<dbReference type="GO" id="GO:0005829">
    <property type="term" value="C:cytosol"/>
    <property type="evidence" value="ECO:0007669"/>
    <property type="project" value="TreeGrafter"/>
</dbReference>
<dbReference type="Pfam" id="PF00815">
    <property type="entry name" value="Histidinol_dh"/>
    <property type="match status" value="1"/>
</dbReference>
<dbReference type="SUPFAM" id="SSF53720">
    <property type="entry name" value="ALDH-like"/>
    <property type="match status" value="1"/>
</dbReference>
<feature type="binding site" evidence="5 8">
    <location>
        <position position="260"/>
    </location>
    <ligand>
        <name>substrate</name>
    </ligand>
</feature>
<dbReference type="GO" id="GO:0051287">
    <property type="term" value="F:NAD binding"/>
    <property type="evidence" value="ECO:0007669"/>
    <property type="project" value="InterPro"/>
</dbReference>
<proteinExistence type="inferred from homology"/>
<dbReference type="InterPro" id="IPR022695">
    <property type="entry name" value="Histidinol_DH_monofunct"/>
</dbReference>
<evidence type="ECO:0000256" key="9">
    <source>
        <dbReference type="PIRSR" id="PIRSR000099-4"/>
    </source>
</evidence>
<comment type="similarity">
    <text evidence="1 5 6 10">Belongs to the histidinol dehydrogenase family.</text>
</comment>
<protein>
    <recommendedName>
        <fullName evidence="5">Histidinol dehydrogenase</fullName>
        <shortName evidence="5">HDH</shortName>
        <ecNumber evidence="5">1.1.1.23</ecNumber>
    </recommendedName>
</protein>
<comment type="caution">
    <text evidence="5">Lacks conserved residue(s) required for the propagation of feature annotation.</text>
</comment>